<dbReference type="InterPro" id="IPR001214">
    <property type="entry name" value="SET_dom"/>
</dbReference>
<protein>
    <submittedName>
        <fullName evidence="3">Set domain-containing protein 5</fullName>
    </submittedName>
</protein>
<dbReference type="AlphaFoldDB" id="A0AAE0DC17"/>
<gene>
    <name evidence="3" type="ORF">CKAH01_14809</name>
</gene>
<evidence type="ECO:0000259" key="2">
    <source>
        <dbReference type="PROSITE" id="PS50280"/>
    </source>
</evidence>
<feature type="domain" description="SET" evidence="2">
    <location>
        <begin position="113"/>
        <end position="255"/>
    </location>
</feature>
<name>A0AAE0DC17_COLKA</name>
<organism evidence="3 4">
    <name type="scientific">Colletotrichum kahawae</name>
    <name type="common">Coffee berry disease fungus</name>
    <dbReference type="NCBI Taxonomy" id="34407"/>
    <lineage>
        <taxon>Eukaryota</taxon>
        <taxon>Fungi</taxon>
        <taxon>Dikarya</taxon>
        <taxon>Ascomycota</taxon>
        <taxon>Pezizomycotina</taxon>
        <taxon>Sordariomycetes</taxon>
        <taxon>Hypocreomycetidae</taxon>
        <taxon>Glomerellales</taxon>
        <taxon>Glomerellaceae</taxon>
        <taxon>Colletotrichum</taxon>
        <taxon>Colletotrichum gloeosporioides species complex</taxon>
    </lineage>
</organism>
<dbReference type="InterPro" id="IPR046341">
    <property type="entry name" value="SET_dom_sf"/>
</dbReference>
<feature type="compositionally biased region" description="Acidic residues" evidence="1">
    <location>
        <begin position="35"/>
        <end position="60"/>
    </location>
</feature>
<dbReference type="SMART" id="SM00317">
    <property type="entry name" value="SET"/>
    <property type="match status" value="1"/>
</dbReference>
<evidence type="ECO:0000256" key="1">
    <source>
        <dbReference type="SAM" id="MobiDB-lite"/>
    </source>
</evidence>
<sequence>MVFSKAVGSKLKPMDSKHVTWRTIPFVRNIVIGGEPDDEDDDDSDDNDDDNDEDDEDDEYDCYSEYILSPFDTNDVSDTDMTSEGNDESVDLIRAARGGDGSEEERPVIFQNDFFEVRRSPVAGWGAFATKNLTKGDRILVEKALYHATYEDVEPSVLNLREDERKVADDLHAYFGRDGETKAQAVWNTNATVSTRKKGSGACRDVAGLFPIAARFNHSCRPKVEYKYDAEEEVLVFHVRAWVIEEGDELTISYGKDPSVLYYKFGFNCGCGYCGGFDHSRWNF</sequence>
<dbReference type="PROSITE" id="PS50280">
    <property type="entry name" value="SET"/>
    <property type="match status" value="1"/>
</dbReference>
<dbReference type="InterPro" id="IPR053185">
    <property type="entry name" value="SET_domain_protein"/>
</dbReference>
<dbReference type="Proteomes" id="UP001281614">
    <property type="component" value="Unassembled WGS sequence"/>
</dbReference>
<dbReference type="Pfam" id="PF00856">
    <property type="entry name" value="SET"/>
    <property type="match status" value="1"/>
</dbReference>
<dbReference type="EMBL" id="VYYT01000098">
    <property type="protein sequence ID" value="KAK2770320.1"/>
    <property type="molecule type" value="Genomic_DNA"/>
</dbReference>
<dbReference type="SUPFAM" id="SSF82199">
    <property type="entry name" value="SET domain"/>
    <property type="match status" value="1"/>
</dbReference>
<dbReference type="PANTHER" id="PTHR47332">
    <property type="entry name" value="SET DOMAIN-CONTAINING PROTEIN 5"/>
    <property type="match status" value="1"/>
</dbReference>
<evidence type="ECO:0000313" key="4">
    <source>
        <dbReference type="Proteomes" id="UP001281614"/>
    </source>
</evidence>
<dbReference type="CDD" id="cd20071">
    <property type="entry name" value="SET_SMYD"/>
    <property type="match status" value="1"/>
</dbReference>
<reference evidence="3" key="1">
    <citation type="submission" date="2023-02" db="EMBL/GenBank/DDBJ databases">
        <title>Colletotrichum kahawae CIFC_Que2 genome sequencing and assembly.</title>
        <authorList>
            <person name="Baroncelli R."/>
        </authorList>
    </citation>
    <scope>NUCLEOTIDE SEQUENCE</scope>
    <source>
        <strain evidence="3">CIFC_Que2</strain>
    </source>
</reference>
<dbReference type="PANTHER" id="PTHR47332:SF4">
    <property type="entry name" value="SET DOMAIN-CONTAINING PROTEIN 5"/>
    <property type="match status" value="1"/>
</dbReference>
<dbReference type="Gene3D" id="2.170.270.10">
    <property type="entry name" value="SET domain"/>
    <property type="match status" value="1"/>
</dbReference>
<keyword evidence="4" id="KW-1185">Reference proteome</keyword>
<proteinExistence type="predicted"/>
<feature type="region of interest" description="Disordered" evidence="1">
    <location>
        <begin position="30"/>
        <end position="60"/>
    </location>
</feature>
<comment type="caution">
    <text evidence="3">The sequence shown here is derived from an EMBL/GenBank/DDBJ whole genome shotgun (WGS) entry which is preliminary data.</text>
</comment>
<evidence type="ECO:0000313" key="3">
    <source>
        <dbReference type="EMBL" id="KAK2770320.1"/>
    </source>
</evidence>
<accession>A0AAE0DC17</accession>